<keyword evidence="9" id="KW-1185">Reference proteome</keyword>
<evidence type="ECO:0000256" key="2">
    <source>
        <dbReference type="ARBA" id="ARBA00022448"/>
    </source>
</evidence>
<feature type="transmembrane region" description="Helical" evidence="7">
    <location>
        <begin position="154"/>
        <end position="176"/>
    </location>
</feature>
<dbReference type="InterPro" id="IPR036259">
    <property type="entry name" value="MFS_trans_sf"/>
</dbReference>
<feature type="transmembrane region" description="Helical" evidence="7">
    <location>
        <begin position="506"/>
        <end position="527"/>
    </location>
</feature>
<feature type="transmembrane region" description="Helical" evidence="7">
    <location>
        <begin position="372"/>
        <end position="392"/>
    </location>
</feature>
<evidence type="ECO:0000256" key="6">
    <source>
        <dbReference type="ARBA" id="ARBA00038193"/>
    </source>
</evidence>
<feature type="transmembrane region" description="Helical" evidence="7">
    <location>
        <begin position="318"/>
        <end position="338"/>
    </location>
</feature>
<gene>
    <name evidence="8" type="ORF">Baya_14542</name>
</gene>
<evidence type="ECO:0000256" key="3">
    <source>
        <dbReference type="ARBA" id="ARBA00022692"/>
    </source>
</evidence>
<keyword evidence="4 7" id="KW-1133">Transmembrane helix</keyword>
<evidence type="ECO:0000256" key="1">
    <source>
        <dbReference type="ARBA" id="ARBA00004141"/>
    </source>
</evidence>
<feature type="transmembrane region" description="Helical" evidence="7">
    <location>
        <begin position="78"/>
        <end position="101"/>
    </location>
</feature>
<feature type="transmembrane region" description="Helical" evidence="7">
    <location>
        <begin position="477"/>
        <end position="500"/>
    </location>
</feature>
<feature type="transmembrane region" description="Helical" evidence="7">
    <location>
        <begin position="41"/>
        <end position="58"/>
    </location>
</feature>
<name>A0A556V990_BAGYA</name>
<dbReference type="SUPFAM" id="SSF103473">
    <property type="entry name" value="MFS general substrate transporter"/>
    <property type="match status" value="1"/>
</dbReference>
<keyword evidence="2" id="KW-0813">Transport</keyword>
<comment type="similarity">
    <text evidence="6">Belongs to the glycoside-pentoside-hexuronide (GPH) cation symporter transporter (TC 2.A.2) family.</text>
</comment>
<feature type="transmembrane region" description="Helical" evidence="7">
    <location>
        <begin position="188"/>
        <end position="206"/>
    </location>
</feature>
<dbReference type="Pfam" id="PF07690">
    <property type="entry name" value="MFS_1"/>
    <property type="match status" value="1"/>
</dbReference>
<evidence type="ECO:0000313" key="9">
    <source>
        <dbReference type="Proteomes" id="UP000319801"/>
    </source>
</evidence>
<evidence type="ECO:0000256" key="5">
    <source>
        <dbReference type="ARBA" id="ARBA00023136"/>
    </source>
</evidence>
<dbReference type="Gene3D" id="1.20.1250.20">
    <property type="entry name" value="MFS general substrate transporter like domains"/>
    <property type="match status" value="1"/>
</dbReference>
<dbReference type="GO" id="GO:0016020">
    <property type="term" value="C:membrane"/>
    <property type="evidence" value="ECO:0007669"/>
    <property type="project" value="UniProtKB-SubCell"/>
</dbReference>
<keyword evidence="5 7" id="KW-0472">Membrane</keyword>
<dbReference type="FunFam" id="1.20.1250.20:FF:000193">
    <property type="entry name" value="Solute carrier family 45 member 3"/>
    <property type="match status" value="1"/>
</dbReference>
<dbReference type="OrthoDB" id="28755at2759"/>
<dbReference type="PANTHER" id="PTHR19432:SF37">
    <property type="entry name" value="SOLUTE CARRIER FAMILY 45 MEMBER 3"/>
    <property type="match status" value="1"/>
</dbReference>
<dbReference type="CDD" id="cd17313">
    <property type="entry name" value="MFS_SLC45_SUC"/>
    <property type="match status" value="1"/>
</dbReference>
<dbReference type="InterPro" id="IPR011701">
    <property type="entry name" value="MFS"/>
</dbReference>
<feature type="transmembrane region" description="Helical" evidence="7">
    <location>
        <begin position="113"/>
        <end position="134"/>
    </location>
</feature>
<evidence type="ECO:0000256" key="4">
    <source>
        <dbReference type="ARBA" id="ARBA00022989"/>
    </source>
</evidence>
<comment type="subcellular location">
    <subcellularLocation>
        <location evidence="1">Membrane</location>
        <topology evidence="1">Multi-pass membrane protein</topology>
    </subcellularLocation>
</comment>
<organism evidence="8 9">
    <name type="scientific">Bagarius yarrelli</name>
    <name type="common">Goonch</name>
    <name type="synonym">Bagrus yarrelli</name>
    <dbReference type="NCBI Taxonomy" id="175774"/>
    <lineage>
        <taxon>Eukaryota</taxon>
        <taxon>Metazoa</taxon>
        <taxon>Chordata</taxon>
        <taxon>Craniata</taxon>
        <taxon>Vertebrata</taxon>
        <taxon>Euteleostomi</taxon>
        <taxon>Actinopterygii</taxon>
        <taxon>Neopterygii</taxon>
        <taxon>Teleostei</taxon>
        <taxon>Ostariophysi</taxon>
        <taxon>Siluriformes</taxon>
        <taxon>Sisoridae</taxon>
        <taxon>Sisorinae</taxon>
        <taxon>Bagarius</taxon>
    </lineage>
</organism>
<dbReference type="Proteomes" id="UP000319801">
    <property type="component" value="Unassembled WGS sequence"/>
</dbReference>
<accession>A0A556V990</accession>
<comment type="caution">
    <text evidence="8">The sequence shown here is derived from an EMBL/GenBank/DDBJ whole genome shotgun (WGS) entry which is preliminary data.</text>
</comment>
<protein>
    <submittedName>
        <fullName evidence="8">Solute carrier family 45 member 3</fullName>
    </submittedName>
</protein>
<evidence type="ECO:0000313" key="8">
    <source>
        <dbReference type="EMBL" id="TTB41862.1"/>
    </source>
</evidence>
<reference evidence="8 9" key="1">
    <citation type="journal article" date="2019" name="Genome Biol. Evol.">
        <title>Whole-Genome Sequencing of the Giant Devil Catfish, Bagarius yarrelli.</title>
        <authorList>
            <person name="Jiang W."/>
            <person name="Lv Y."/>
            <person name="Cheng L."/>
            <person name="Yang K."/>
            <person name="Chao B."/>
            <person name="Wang X."/>
            <person name="Li Y."/>
            <person name="Pan X."/>
            <person name="You X."/>
            <person name="Zhang Y."/>
            <person name="Yang J."/>
            <person name="Li J."/>
            <person name="Zhang X."/>
            <person name="Liu S."/>
            <person name="Sun C."/>
            <person name="Yang J."/>
            <person name="Shi Q."/>
        </authorList>
    </citation>
    <scope>NUCLEOTIDE SEQUENCE [LARGE SCALE GENOMIC DNA]</scope>
    <source>
        <strain evidence="8">JWS20170419001</strain>
        <tissue evidence="8">Muscle</tissue>
    </source>
</reference>
<dbReference type="PANTHER" id="PTHR19432">
    <property type="entry name" value="SUGAR TRANSPORTER"/>
    <property type="match status" value="1"/>
</dbReference>
<dbReference type="EMBL" id="VCAZ01000168">
    <property type="protein sequence ID" value="TTB41862.1"/>
    <property type="molecule type" value="Genomic_DNA"/>
</dbReference>
<feature type="transmembrane region" description="Helical" evidence="7">
    <location>
        <begin position="350"/>
        <end position="366"/>
    </location>
</feature>
<feature type="transmembrane region" description="Helical" evidence="7">
    <location>
        <begin position="6"/>
        <end position="29"/>
    </location>
</feature>
<evidence type="ECO:0000256" key="7">
    <source>
        <dbReference type="SAM" id="Phobius"/>
    </source>
</evidence>
<dbReference type="AlphaFoldDB" id="A0A556V990"/>
<feature type="transmembrane region" description="Helical" evidence="7">
    <location>
        <begin position="267"/>
        <end position="289"/>
    </location>
</feature>
<proteinExistence type="inferred from homology"/>
<keyword evidence="3 7" id="KW-0812">Transmembrane</keyword>
<sequence>MQNRLLNLILVNVLTCGLEICMATSIIYIPPMLLKAGVQERFMTMVLGVGPVLGLILVPPLGSASDSCCSRYGRRRPFIWALCVGMLLGLLVFPRASLIASLISEQHQHELKVLLLVLSICVMEFSGQACYTPLEALVSDLYPGEAESRQAFSVYSIMLSLGGCIGYLLPALDWTGLRASLYLGGQEAFIYFLLTGLFLMCILSTALINEVPTLRAETNTAGSRRLYKVCCWPFGLFSRAQTLKYAMVSLVKVMPRLWSLCSQIPRVIMRLFVSKFCSWMALMTFLLFYTDFVAEELYDGVPSADPGSPERLRYDEGVRVASLGLFLQCVTSVTFSILMERLVECLGARVLYLSSLTLLALSTAIMTISKSIILVTAMAALTGYTFCVLQILPYTLTCLYHSDQQVFFSSGKRPDDTSHKQTSTVYQKTNGCLNSHGVAPPVTKLSVSLSHNGNVSLDVDAASDNLQPQRGICLDMAILDSAFLLSQVLPSLLMGSVVQLFSSVNAYMMCASVLSLIAVLFSSRVIFTREEMQMLQ</sequence>
<dbReference type="GO" id="GO:0008506">
    <property type="term" value="F:sucrose:proton symporter activity"/>
    <property type="evidence" value="ECO:0007669"/>
    <property type="project" value="TreeGrafter"/>
</dbReference>